<gene>
    <name evidence="1" type="ORF">XAT740_LOCUS3821</name>
</gene>
<evidence type="ECO:0000313" key="1">
    <source>
        <dbReference type="EMBL" id="CAF0818157.1"/>
    </source>
</evidence>
<protein>
    <submittedName>
        <fullName evidence="1">Uncharacterized protein</fullName>
    </submittedName>
</protein>
<dbReference type="AlphaFoldDB" id="A0A813U3B6"/>
<reference evidence="1" key="1">
    <citation type="submission" date="2021-02" db="EMBL/GenBank/DDBJ databases">
        <authorList>
            <person name="Nowell W R."/>
        </authorList>
    </citation>
    <scope>NUCLEOTIDE SEQUENCE</scope>
</reference>
<evidence type="ECO:0000313" key="2">
    <source>
        <dbReference type="Proteomes" id="UP000663828"/>
    </source>
</evidence>
<keyword evidence="2" id="KW-1185">Reference proteome</keyword>
<organism evidence="1 2">
    <name type="scientific">Adineta ricciae</name>
    <name type="common">Rotifer</name>
    <dbReference type="NCBI Taxonomy" id="249248"/>
    <lineage>
        <taxon>Eukaryota</taxon>
        <taxon>Metazoa</taxon>
        <taxon>Spiralia</taxon>
        <taxon>Gnathifera</taxon>
        <taxon>Rotifera</taxon>
        <taxon>Eurotatoria</taxon>
        <taxon>Bdelloidea</taxon>
        <taxon>Adinetida</taxon>
        <taxon>Adinetidae</taxon>
        <taxon>Adineta</taxon>
    </lineage>
</organism>
<sequence>MYGTGMNPRMMNHYLRVAQEMNNYVAFSAHNYYRTQTYSFLRDRRNFLTAYQQPTLMTAGVGNLLAYGLYALRMPQSVVNFGYKLGYMMDTHAIY</sequence>
<accession>A0A813U3B6</accession>
<dbReference type="EMBL" id="CAJNOR010000149">
    <property type="protein sequence ID" value="CAF0818157.1"/>
    <property type="molecule type" value="Genomic_DNA"/>
</dbReference>
<proteinExistence type="predicted"/>
<comment type="caution">
    <text evidence="1">The sequence shown here is derived from an EMBL/GenBank/DDBJ whole genome shotgun (WGS) entry which is preliminary data.</text>
</comment>
<name>A0A813U3B6_ADIRI</name>
<dbReference type="Proteomes" id="UP000663828">
    <property type="component" value="Unassembled WGS sequence"/>
</dbReference>